<dbReference type="Proteomes" id="UP000636800">
    <property type="component" value="Chromosome 12"/>
</dbReference>
<evidence type="ECO:0000256" key="8">
    <source>
        <dbReference type="ARBA" id="ARBA00049891"/>
    </source>
</evidence>
<reference evidence="9 10" key="1">
    <citation type="journal article" date="2020" name="Nat. Food">
        <title>A phased Vanilla planifolia genome enables genetic improvement of flavour and production.</title>
        <authorList>
            <person name="Hasing T."/>
            <person name="Tang H."/>
            <person name="Brym M."/>
            <person name="Khazi F."/>
            <person name="Huang T."/>
            <person name="Chambers A.H."/>
        </authorList>
    </citation>
    <scope>NUCLEOTIDE SEQUENCE [LARGE SCALE GENOMIC DNA]</scope>
    <source>
        <tissue evidence="9">Leaf</tissue>
    </source>
</reference>
<comment type="subcellular location">
    <subcellularLocation>
        <location evidence="1">Plastid</location>
        <location evidence="1">Chloroplast</location>
    </subcellularLocation>
</comment>
<proteinExistence type="inferred from homology"/>
<evidence type="ECO:0000313" key="10">
    <source>
        <dbReference type="Proteomes" id="UP000636800"/>
    </source>
</evidence>
<keyword evidence="6" id="KW-0809">Transit peptide</keyword>
<name>A0A835PPP5_VANPL</name>
<dbReference type="GO" id="GO:0009507">
    <property type="term" value="C:chloroplast"/>
    <property type="evidence" value="ECO:0007669"/>
    <property type="project" value="UniProtKB-SubCell"/>
</dbReference>
<evidence type="ECO:0000256" key="4">
    <source>
        <dbReference type="ARBA" id="ARBA00022528"/>
    </source>
</evidence>
<keyword evidence="10" id="KW-1185">Reference proteome</keyword>
<comment type="similarity">
    <text evidence="2">Belongs to the allene oxide cyclase family.</text>
</comment>
<dbReference type="Pfam" id="PF06351">
    <property type="entry name" value="Allene_ox_cyc"/>
    <property type="match status" value="1"/>
</dbReference>
<dbReference type="Gene3D" id="2.40.480.10">
    <property type="entry name" value="Allene oxide cyclase-like"/>
    <property type="match status" value="1"/>
</dbReference>
<dbReference type="PANTHER" id="PTHR31843:SF11">
    <property type="entry name" value="ALLENE OXIDE CYCLASE 4, CHLOROPLASTIC"/>
    <property type="match status" value="1"/>
</dbReference>
<comment type="caution">
    <text evidence="9">The sequence shown here is derived from an EMBL/GenBank/DDBJ whole genome shotgun (WGS) entry which is preliminary data.</text>
</comment>
<keyword evidence="4" id="KW-0150">Chloroplast</keyword>
<protein>
    <recommendedName>
        <fullName evidence="3">allene-oxide cyclase</fullName>
        <ecNumber evidence="3">5.3.99.6</ecNumber>
    </recommendedName>
</protein>
<evidence type="ECO:0000256" key="1">
    <source>
        <dbReference type="ARBA" id="ARBA00004229"/>
    </source>
</evidence>
<dbReference type="InterPro" id="IPR034871">
    <property type="entry name" value="Allene_oxi_cyc_sf"/>
</dbReference>
<dbReference type="EC" id="5.3.99.6" evidence="3"/>
<dbReference type="EMBL" id="JADCNL010000012">
    <property type="protein sequence ID" value="KAG0457926.1"/>
    <property type="molecule type" value="Genomic_DNA"/>
</dbReference>
<dbReference type="GO" id="GO:0009695">
    <property type="term" value="P:jasmonic acid biosynthetic process"/>
    <property type="evidence" value="ECO:0007669"/>
    <property type="project" value="InterPro"/>
</dbReference>
<dbReference type="InterPro" id="IPR009410">
    <property type="entry name" value="Allene_ox_cyc"/>
</dbReference>
<gene>
    <name evidence="9" type="ORF">HPP92_023083</name>
</gene>
<keyword evidence="7" id="KW-0413">Isomerase</keyword>
<dbReference type="SUPFAM" id="SSF141493">
    <property type="entry name" value="Allene oxide cyclase-like"/>
    <property type="match status" value="1"/>
</dbReference>
<dbReference type="OrthoDB" id="2143914at2759"/>
<evidence type="ECO:0000313" key="9">
    <source>
        <dbReference type="EMBL" id="KAG0457926.1"/>
    </source>
</evidence>
<accession>A0A835PPP5</accession>
<dbReference type="GO" id="GO:0046423">
    <property type="term" value="F:allene-oxide cyclase activity"/>
    <property type="evidence" value="ECO:0007669"/>
    <property type="project" value="UniProtKB-EC"/>
</dbReference>
<dbReference type="PANTHER" id="PTHR31843">
    <property type="entry name" value="ALLENE OXIDE CYCLASE 4, CHLOROPLASTIC"/>
    <property type="match status" value="1"/>
</dbReference>
<evidence type="ECO:0000256" key="7">
    <source>
        <dbReference type="ARBA" id="ARBA00023235"/>
    </source>
</evidence>
<sequence length="252" mass="27941">MATCASFLKLGGATLSIPSSVSDPGKDFSETKMPLARCALRRSLNPKLKTRSSISRSPIRPVSASLFSHKKSPVDSSRSSKVQELHVYEINERDRESPAYLRLSQKQVNSLGDLVPFSNKLYHGNLQKRLGITAGICLLIQNISEKGDRYEAIYSFYFGEYGQISVQGQYLTYEDSYLAVTGGTGIFEGVYGQVWLHQIVFPFKLYYTFYLKGIPDLPEELMGKPVPPSLAAEPCADAKATLPHAVVKNFTD</sequence>
<comment type="catalytic activity">
    <reaction evidence="8">
        <text>(9Z,13S,15Z)-12,13-epoxyoctadeca-9,11,15-trienoate = (9S,13S,15Z)-12-oxophyto-10,15-dienoate</text>
        <dbReference type="Rhea" id="RHEA:22592"/>
        <dbReference type="ChEBI" id="CHEBI:36438"/>
        <dbReference type="ChEBI" id="CHEBI:57411"/>
        <dbReference type="EC" id="5.3.99.6"/>
    </reaction>
</comment>
<evidence type="ECO:0000256" key="5">
    <source>
        <dbReference type="ARBA" id="ARBA00022640"/>
    </source>
</evidence>
<evidence type="ECO:0000256" key="6">
    <source>
        <dbReference type="ARBA" id="ARBA00022946"/>
    </source>
</evidence>
<organism evidence="9 10">
    <name type="scientific">Vanilla planifolia</name>
    <name type="common">Vanilla</name>
    <dbReference type="NCBI Taxonomy" id="51239"/>
    <lineage>
        <taxon>Eukaryota</taxon>
        <taxon>Viridiplantae</taxon>
        <taxon>Streptophyta</taxon>
        <taxon>Embryophyta</taxon>
        <taxon>Tracheophyta</taxon>
        <taxon>Spermatophyta</taxon>
        <taxon>Magnoliopsida</taxon>
        <taxon>Liliopsida</taxon>
        <taxon>Asparagales</taxon>
        <taxon>Orchidaceae</taxon>
        <taxon>Vanilloideae</taxon>
        <taxon>Vanilleae</taxon>
        <taxon>Vanilla</taxon>
    </lineage>
</organism>
<dbReference type="InterPro" id="IPR044859">
    <property type="entry name" value="Allene_oxi_cyc_Dirigent"/>
</dbReference>
<dbReference type="AlphaFoldDB" id="A0A835PPP5"/>
<keyword evidence="5" id="KW-0934">Plastid</keyword>
<evidence type="ECO:0000256" key="2">
    <source>
        <dbReference type="ARBA" id="ARBA00007982"/>
    </source>
</evidence>
<evidence type="ECO:0000256" key="3">
    <source>
        <dbReference type="ARBA" id="ARBA00012209"/>
    </source>
</evidence>